<protein>
    <submittedName>
        <fullName evidence="4">Uncharacterized protein</fullName>
    </submittedName>
</protein>
<feature type="transmembrane region" description="Helical" evidence="2">
    <location>
        <begin position="53"/>
        <end position="79"/>
    </location>
</feature>
<feature type="compositionally biased region" description="Polar residues" evidence="1">
    <location>
        <begin position="132"/>
        <end position="148"/>
    </location>
</feature>
<accession>A0ABR1YRN0</accession>
<dbReference type="Proteomes" id="UP001492380">
    <property type="component" value="Unassembled WGS sequence"/>
</dbReference>
<feature type="region of interest" description="Disordered" evidence="1">
    <location>
        <begin position="182"/>
        <end position="520"/>
    </location>
</feature>
<keyword evidence="2" id="KW-1133">Transmembrane helix</keyword>
<organism evidence="4 5">
    <name type="scientific">Phyllosticta capitalensis</name>
    <dbReference type="NCBI Taxonomy" id="121624"/>
    <lineage>
        <taxon>Eukaryota</taxon>
        <taxon>Fungi</taxon>
        <taxon>Dikarya</taxon>
        <taxon>Ascomycota</taxon>
        <taxon>Pezizomycotina</taxon>
        <taxon>Dothideomycetes</taxon>
        <taxon>Dothideomycetes incertae sedis</taxon>
        <taxon>Botryosphaeriales</taxon>
        <taxon>Phyllostictaceae</taxon>
        <taxon>Phyllosticta</taxon>
    </lineage>
</organism>
<evidence type="ECO:0000313" key="4">
    <source>
        <dbReference type="EMBL" id="KAK8237650.1"/>
    </source>
</evidence>
<name>A0ABR1YRN0_9PEZI</name>
<dbReference type="EMBL" id="JBBWRZ010000004">
    <property type="protein sequence ID" value="KAK8237650.1"/>
    <property type="molecule type" value="Genomic_DNA"/>
</dbReference>
<keyword evidence="5" id="KW-1185">Reference proteome</keyword>
<evidence type="ECO:0000256" key="2">
    <source>
        <dbReference type="SAM" id="Phobius"/>
    </source>
</evidence>
<feature type="compositionally biased region" description="Low complexity" evidence="1">
    <location>
        <begin position="305"/>
        <end position="314"/>
    </location>
</feature>
<comment type="caution">
    <text evidence="4">The sequence shown here is derived from an EMBL/GenBank/DDBJ whole genome shotgun (WGS) entry which is preliminary data.</text>
</comment>
<keyword evidence="3" id="KW-0732">Signal</keyword>
<feature type="compositionally biased region" description="Polar residues" evidence="1">
    <location>
        <begin position="216"/>
        <end position="230"/>
    </location>
</feature>
<feature type="compositionally biased region" description="Polar residues" evidence="1">
    <location>
        <begin position="343"/>
        <end position="354"/>
    </location>
</feature>
<evidence type="ECO:0000256" key="3">
    <source>
        <dbReference type="SAM" id="SignalP"/>
    </source>
</evidence>
<feature type="chain" id="PRO_5047089516" evidence="3">
    <location>
        <begin position="27"/>
        <end position="577"/>
    </location>
</feature>
<feature type="compositionally biased region" description="Low complexity" evidence="1">
    <location>
        <begin position="410"/>
        <end position="424"/>
    </location>
</feature>
<sequence length="577" mass="63251">MLRATSGPLKRQVALLILFTLRPAISTPGAFDVDFTKNVAPAAQNSLDDRSRLPAQVCGIIGAYLAVVFLIGVSLLTFGRKMRRAVHDRIDVVKANQANGFELSPLSPGSTSRSRWWPQSPNNRLKQAFKRNPQSTNPESVPTSPLSATESMASFDQHFLRSQQEQRQREMEVLYAAVMEHDEERRKQKMRESAEELVDEDSIRKDTKDAGLSPAKLNTNNSLYPHGNQQPPSPASLSPRSPVRAIYPSGARRQYSGPPPTVQEGSGPAPQQEEQPSLSPRGFFSRARTPSHGSSGSKSRRSIRNLRISSPIPRFSAAERDEEARTPLSPRHYNPGPPPEPPSATTVDTPTTAESLGPFRYDDLDRPPTYYRPEVPQQFPRRSSTSSPIKDPYRSSRTSNNGSPPPHFPLHPAAPASPTTTTVPILLDRPHTARHHAPPPPSLRLATATHSSQGPPTAHSAASSTSTLPFRALHPEPAASSPIATKTTVLETRRRDPRGLLSPASRLRTPGTAGGGVPMTPYSPYMPFTPVTPVTPHLVTRKERKAREKEERRMRGRAAAVVDEGDEVGKVDWGDAY</sequence>
<keyword evidence="2" id="KW-0812">Transmembrane</keyword>
<feature type="signal peptide" evidence="3">
    <location>
        <begin position="1"/>
        <end position="26"/>
    </location>
</feature>
<feature type="region of interest" description="Disordered" evidence="1">
    <location>
        <begin position="540"/>
        <end position="559"/>
    </location>
</feature>
<feature type="region of interest" description="Disordered" evidence="1">
    <location>
        <begin position="128"/>
        <end position="148"/>
    </location>
</feature>
<gene>
    <name evidence="4" type="ORF">HDK90DRAFT_199872</name>
</gene>
<feature type="compositionally biased region" description="Low complexity" evidence="1">
    <location>
        <begin position="457"/>
        <end position="467"/>
    </location>
</feature>
<reference evidence="4 5" key="1">
    <citation type="submission" date="2024-04" db="EMBL/GenBank/DDBJ databases">
        <title>Phyllosticta paracitricarpa is synonymous to the EU quarantine fungus P. citricarpa based on phylogenomic analyses.</title>
        <authorList>
            <consortium name="Lawrence Berkeley National Laboratory"/>
            <person name="Van Ingen-Buijs V.A."/>
            <person name="Van Westerhoven A.C."/>
            <person name="Haridas S."/>
            <person name="Skiadas P."/>
            <person name="Martin F."/>
            <person name="Groenewald J.Z."/>
            <person name="Crous P.W."/>
            <person name="Seidl M.F."/>
        </authorList>
    </citation>
    <scope>NUCLEOTIDE SEQUENCE [LARGE SCALE GENOMIC DNA]</scope>
    <source>
        <strain evidence="4 5">CBS 123374</strain>
    </source>
</reference>
<feature type="compositionally biased region" description="Basic and acidic residues" evidence="1">
    <location>
        <begin position="182"/>
        <end position="194"/>
    </location>
</feature>
<keyword evidence="2" id="KW-0472">Membrane</keyword>
<evidence type="ECO:0000256" key="1">
    <source>
        <dbReference type="SAM" id="MobiDB-lite"/>
    </source>
</evidence>
<proteinExistence type="predicted"/>
<evidence type="ECO:0000313" key="5">
    <source>
        <dbReference type="Proteomes" id="UP001492380"/>
    </source>
</evidence>